<dbReference type="EMBL" id="JAPFFJ010000015">
    <property type="protein sequence ID" value="KAJ6408775.1"/>
    <property type="molecule type" value="Genomic_DNA"/>
</dbReference>
<reference evidence="6 7" key="1">
    <citation type="journal article" date="2023" name="Int. J. Mol. Sci.">
        <title>De Novo Assembly and Annotation of 11 Diverse Shrub Willow (Salix) Genomes Reveals Novel Gene Organization in Sex-Linked Regions.</title>
        <authorList>
            <person name="Hyden B."/>
            <person name="Feng K."/>
            <person name="Yates T.B."/>
            <person name="Jawdy S."/>
            <person name="Cereghino C."/>
            <person name="Smart L.B."/>
            <person name="Muchero W."/>
        </authorList>
    </citation>
    <scope>NUCLEOTIDE SEQUENCE [LARGE SCALE GENOMIC DNA]</scope>
    <source>
        <tissue evidence="6">Shoot tip</tissue>
    </source>
</reference>
<dbReference type="EC" id="3.2.1.23" evidence="3"/>
<dbReference type="PRINTS" id="PR00742">
    <property type="entry name" value="GLHYDRLASE35"/>
</dbReference>
<dbReference type="SUPFAM" id="SSF51445">
    <property type="entry name" value="(Trans)glycosidases"/>
    <property type="match status" value="1"/>
</dbReference>
<accession>A0AAD6NXL0</accession>
<proteinExistence type="inferred from homology"/>
<evidence type="ECO:0000256" key="1">
    <source>
        <dbReference type="ARBA" id="ARBA00001412"/>
    </source>
</evidence>
<dbReference type="PANTHER" id="PTHR23421">
    <property type="entry name" value="BETA-GALACTOSIDASE RELATED"/>
    <property type="match status" value="1"/>
</dbReference>
<dbReference type="InterPro" id="IPR001944">
    <property type="entry name" value="Glycoside_Hdrlase_35"/>
</dbReference>
<dbReference type="Proteomes" id="UP001162972">
    <property type="component" value="Chromosome 9"/>
</dbReference>
<evidence type="ECO:0000256" key="2">
    <source>
        <dbReference type="ARBA" id="ARBA00009809"/>
    </source>
</evidence>
<organism evidence="6 7">
    <name type="scientific">Salix udensis</name>
    <dbReference type="NCBI Taxonomy" id="889485"/>
    <lineage>
        <taxon>Eukaryota</taxon>
        <taxon>Viridiplantae</taxon>
        <taxon>Streptophyta</taxon>
        <taxon>Embryophyta</taxon>
        <taxon>Tracheophyta</taxon>
        <taxon>Spermatophyta</taxon>
        <taxon>Magnoliopsida</taxon>
        <taxon>eudicotyledons</taxon>
        <taxon>Gunneridae</taxon>
        <taxon>Pentapetalae</taxon>
        <taxon>rosids</taxon>
        <taxon>fabids</taxon>
        <taxon>Malpighiales</taxon>
        <taxon>Salicaceae</taxon>
        <taxon>Saliceae</taxon>
        <taxon>Salix</taxon>
    </lineage>
</organism>
<feature type="chain" id="PRO_5042130724" description="beta-galactosidase" evidence="4">
    <location>
        <begin position="30"/>
        <end position="199"/>
    </location>
</feature>
<evidence type="ECO:0000259" key="5">
    <source>
        <dbReference type="Pfam" id="PF01301"/>
    </source>
</evidence>
<feature type="domain" description="Glycoside hydrolase 35 catalytic" evidence="5">
    <location>
        <begin position="39"/>
        <end position="185"/>
    </location>
</feature>
<protein>
    <recommendedName>
        <fullName evidence="3">beta-galactosidase</fullName>
        <ecNumber evidence="3">3.2.1.23</ecNumber>
    </recommendedName>
</protein>
<dbReference type="InterPro" id="IPR017853">
    <property type="entry name" value="GH"/>
</dbReference>
<keyword evidence="7" id="KW-1185">Reference proteome</keyword>
<evidence type="ECO:0000313" key="7">
    <source>
        <dbReference type="Proteomes" id="UP001162972"/>
    </source>
</evidence>
<dbReference type="InterPro" id="IPR031330">
    <property type="entry name" value="Gly_Hdrlase_35_cat"/>
</dbReference>
<dbReference type="GO" id="GO:0004565">
    <property type="term" value="F:beta-galactosidase activity"/>
    <property type="evidence" value="ECO:0007669"/>
    <property type="project" value="UniProtKB-EC"/>
</dbReference>
<evidence type="ECO:0000256" key="4">
    <source>
        <dbReference type="SAM" id="SignalP"/>
    </source>
</evidence>
<dbReference type="GO" id="GO:0005975">
    <property type="term" value="P:carbohydrate metabolic process"/>
    <property type="evidence" value="ECO:0007669"/>
    <property type="project" value="InterPro"/>
</dbReference>
<name>A0AAD6NXL0_9ROSI</name>
<comment type="catalytic activity">
    <reaction evidence="1">
        <text>Hydrolysis of terminal non-reducing beta-D-galactose residues in beta-D-galactosides.</text>
        <dbReference type="EC" id="3.2.1.23"/>
    </reaction>
</comment>
<dbReference type="AlphaFoldDB" id="A0AAD6NXL0"/>
<dbReference type="Gene3D" id="3.20.20.80">
    <property type="entry name" value="Glycosidases"/>
    <property type="match status" value="1"/>
</dbReference>
<comment type="caution">
    <text evidence="6">The sequence shown here is derived from an EMBL/GenBank/DDBJ whole genome shotgun (WGS) entry which is preliminary data.</text>
</comment>
<gene>
    <name evidence="6" type="ORF">OIU84_008467</name>
</gene>
<sequence length="199" mass="22812">MRGRDQIPQPQLLFVFLSVLLTLATTSYGVNVTYDNRALLIDGKRRVLVSGSIHYPRSTPEMWADLIQKSKDGGLDVIETYVFWNAHEPVQNQYNFEGRYDLVKFIKLVGEAGLYAHLRIGPYVCAEWNYGGFPLWLHSIPGIKFRTDNEPFKAEMQRFTAKIVDMMKQEKLYASQGGPIILSQVSFFICFQVYGVMTN</sequence>
<evidence type="ECO:0000313" key="6">
    <source>
        <dbReference type="EMBL" id="KAJ6408775.1"/>
    </source>
</evidence>
<feature type="signal peptide" evidence="4">
    <location>
        <begin position="1"/>
        <end position="29"/>
    </location>
</feature>
<comment type="similarity">
    <text evidence="2">Belongs to the glycosyl hydrolase 35 family.</text>
</comment>
<dbReference type="Pfam" id="PF01301">
    <property type="entry name" value="Glyco_hydro_35"/>
    <property type="match status" value="1"/>
</dbReference>
<evidence type="ECO:0000256" key="3">
    <source>
        <dbReference type="ARBA" id="ARBA00012756"/>
    </source>
</evidence>
<keyword evidence="4" id="KW-0732">Signal</keyword>